<dbReference type="OrthoDB" id="4358152at2759"/>
<evidence type="ECO:0000313" key="1">
    <source>
        <dbReference type="EMBL" id="CZT18959.1"/>
    </source>
</evidence>
<keyword evidence="2" id="KW-1185">Reference proteome</keyword>
<proteinExistence type="predicted"/>
<sequence>MASLETLPAPLPLQITKHLADLISLHALCLSCPLFATVFANHAAEIFEHLMNKCLAEEVIVELRAYILLRTQDRAIQDLEGLYSAAQKPLVRTTPAPAIRHTLHVFAMLSTTCNSIFDTKLRRLYALPHQHFADKSSNRFPGNYEDNIHLQPGRLFKPPLLPSSPDWDEQQRLLRATWRLKVWTALGHSDGSLADTVPTIDSIPSAEFAGVARVGGGVNEGSMDELLELASSLEEIGTCDRIAWEPLATKPILQPEARQMAREVRGSYGYAFFNRACQGLQYSPLMGADWAVMRRLGFGIWSTRRLRIMGYKSKDRQQLGQREPIIQEGEELGKRDAMFTWNCLYRTAVGESLRRSGADMSRYRDDAE</sequence>
<dbReference type="Proteomes" id="UP000225277">
    <property type="component" value="Unassembled WGS sequence"/>
</dbReference>
<evidence type="ECO:0000313" key="2">
    <source>
        <dbReference type="Proteomes" id="UP000225277"/>
    </source>
</evidence>
<dbReference type="RefSeq" id="XP_023625849.1">
    <property type="nucleotide sequence ID" value="XM_023770081.1"/>
</dbReference>
<reference evidence="1 2" key="1">
    <citation type="submission" date="2016-03" db="EMBL/GenBank/DDBJ databases">
        <authorList>
            <person name="Ploux O."/>
        </authorList>
    </citation>
    <scope>NUCLEOTIDE SEQUENCE [LARGE SCALE GENOMIC DNA]</scope>
    <source>
        <strain evidence="1 2">URUG2</strain>
    </source>
</reference>
<protein>
    <recommendedName>
        <fullName evidence="3">F-box domain-containing protein</fullName>
    </recommendedName>
</protein>
<accession>A0A2D3VBJ1</accession>
<dbReference type="AlphaFoldDB" id="A0A2D3VBJ1"/>
<name>A0A2D3VBJ1_9PEZI</name>
<dbReference type="EMBL" id="FJUY01000006">
    <property type="protein sequence ID" value="CZT18959.1"/>
    <property type="molecule type" value="Genomic_DNA"/>
</dbReference>
<organism evidence="1 2">
    <name type="scientific">Ramularia collo-cygni</name>
    <dbReference type="NCBI Taxonomy" id="112498"/>
    <lineage>
        <taxon>Eukaryota</taxon>
        <taxon>Fungi</taxon>
        <taxon>Dikarya</taxon>
        <taxon>Ascomycota</taxon>
        <taxon>Pezizomycotina</taxon>
        <taxon>Dothideomycetes</taxon>
        <taxon>Dothideomycetidae</taxon>
        <taxon>Mycosphaerellales</taxon>
        <taxon>Mycosphaerellaceae</taxon>
        <taxon>Ramularia</taxon>
    </lineage>
</organism>
<gene>
    <name evidence="1" type="ORF">RCC_04804</name>
</gene>
<evidence type="ECO:0008006" key="3">
    <source>
        <dbReference type="Google" id="ProtNLM"/>
    </source>
</evidence>
<dbReference type="GeneID" id="35599973"/>